<evidence type="ECO:0000313" key="2">
    <source>
        <dbReference type="Proteomes" id="UP000305948"/>
    </source>
</evidence>
<keyword evidence="2" id="KW-1185">Reference proteome</keyword>
<evidence type="ECO:0000313" key="1">
    <source>
        <dbReference type="EMBL" id="TFK53860.1"/>
    </source>
</evidence>
<dbReference type="EMBL" id="ML213506">
    <property type="protein sequence ID" value="TFK53860.1"/>
    <property type="molecule type" value="Genomic_DNA"/>
</dbReference>
<dbReference type="OrthoDB" id="10630659at2759"/>
<proteinExistence type="predicted"/>
<gene>
    <name evidence="1" type="ORF">OE88DRAFT_1654200</name>
</gene>
<organism evidence="1 2">
    <name type="scientific">Heliocybe sulcata</name>
    <dbReference type="NCBI Taxonomy" id="5364"/>
    <lineage>
        <taxon>Eukaryota</taxon>
        <taxon>Fungi</taxon>
        <taxon>Dikarya</taxon>
        <taxon>Basidiomycota</taxon>
        <taxon>Agaricomycotina</taxon>
        <taxon>Agaricomycetes</taxon>
        <taxon>Gloeophyllales</taxon>
        <taxon>Gloeophyllaceae</taxon>
        <taxon>Heliocybe</taxon>
    </lineage>
</organism>
<accession>A0A5C3N947</accession>
<dbReference type="STRING" id="5364.A0A5C3N947"/>
<sequence>MEGDPLPHYFPPFLWRFWFSSDGNGLDVQFMHIYDVFKDELAEIRRMPDAGRSVFHDFDNGVLDPGCKILRSPRDVPLSCYQTMTPGFHGQYA</sequence>
<protein>
    <submittedName>
        <fullName evidence="1">Uncharacterized protein</fullName>
    </submittedName>
</protein>
<dbReference type="Proteomes" id="UP000305948">
    <property type="component" value="Unassembled WGS sequence"/>
</dbReference>
<reference evidence="1 2" key="1">
    <citation type="journal article" date="2019" name="Nat. Ecol. Evol.">
        <title>Megaphylogeny resolves global patterns of mushroom evolution.</title>
        <authorList>
            <person name="Varga T."/>
            <person name="Krizsan K."/>
            <person name="Foldi C."/>
            <person name="Dima B."/>
            <person name="Sanchez-Garcia M."/>
            <person name="Sanchez-Ramirez S."/>
            <person name="Szollosi G.J."/>
            <person name="Szarkandi J.G."/>
            <person name="Papp V."/>
            <person name="Albert L."/>
            <person name="Andreopoulos W."/>
            <person name="Angelini C."/>
            <person name="Antonin V."/>
            <person name="Barry K.W."/>
            <person name="Bougher N.L."/>
            <person name="Buchanan P."/>
            <person name="Buyck B."/>
            <person name="Bense V."/>
            <person name="Catcheside P."/>
            <person name="Chovatia M."/>
            <person name="Cooper J."/>
            <person name="Damon W."/>
            <person name="Desjardin D."/>
            <person name="Finy P."/>
            <person name="Geml J."/>
            <person name="Haridas S."/>
            <person name="Hughes K."/>
            <person name="Justo A."/>
            <person name="Karasinski D."/>
            <person name="Kautmanova I."/>
            <person name="Kiss B."/>
            <person name="Kocsube S."/>
            <person name="Kotiranta H."/>
            <person name="LaButti K.M."/>
            <person name="Lechner B.E."/>
            <person name="Liimatainen K."/>
            <person name="Lipzen A."/>
            <person name="Lukacs Z."/>
            <person name="Mihaltcheva S."/>
            <person name="Morgado L.N."/>
            <person name="Niskanen T."/>
            <person name="Noordeloos M.E."/>
            <person name="Ohm R.A."/>
            <person name="Ortiz-Santana B."/>
            <person name="Ovrebo C."/>
            <person name="Racz N."/>
            <person name="Riley R."/>
            <person name="Savchenko A."/>
            <person name="Shiryaev A."/>
            <person name="Soop K."/>
            <person name="Spirin V."/>
            <person name="Szebenyi C."/>
            <person name="Tomsovsky M."/>
            <person name="Tulloss R.E."/>
            <person name="Uehling J."/>
            <person name="Grigoriev I.V."/>
            <person name="Vagvolgyi C."/>
            <person name="Papp T."/>
            <person name="Martin F.M."/>
            <person name="Miettinen O."/>
            <person name="Hibbett D.S."/>
            <person name="Nagy L.G."/>
        </authorList>
    </citation>
    <scope>NUCLEOTIDE SEQUENCE [LARGE SCALE GENOMIC DNA]</scope>
    <source>
        <strain evidence="1 2">OMC1185</strain>
    </source>
</reference>
<dbReference type="AlphaFoldDB" id="A0A5C3N947"/>
<name>A0A5C3N947_9AGAM</name>